<comment type="catalytic activity">
    <reaction evidence="9">
        <text>L-seryl-[protein] + ATP = O-phospho-L-seryl-[protein] + ADP + H(+)</text>
        <dbReference type="Rhea" id="RHEA:17989"/>
        <dbReference type="Rhea" id="RHEA-COMP:9863"/>
        <dbReference type="Rhea" id="RHEA-COMP:11604"/>
        <dbReference type="ChEBI" id="CHEBI:15378"/>
        <dbReference type="ChEBI" id="CHEBI:29999"/>
        <dbReference type="ChEBI" id="CHEBI:30616"/>
        <dbReference type="ChEBI" id="CHEBI:83421"/>
        <dbReference type="ChEBI" id="CHEBI:456216"/>
        <dbReference type="EC" id="2.7.11.22"/>
    </reaction>
</comment>
<evidence type="ECO:0000313" key="14">
    <source>
        <dbReference type="Proteomes" id="UP001190700"/>
    </source>
</evidence>
<evidence type="ECO:0000256" key="5">
    <source>
        <dbReference type="ARBA" id="ARBA00022741"/>
    </source>
</evidence>
<evidence type="ECO:0000256" key="9">
    <source>
        <dbReference type="ARBA" id="ARBA00048367"/>
    </source>
</evidence>
<evidence type="ECO:0000256" key="11">
    <source>
        <dbReference type="RuleBase" id="RU000304"/>
    </source>
</evidence>
<dbReference type="PANTHER" id="PTHR24056:SF171">
    <property type="entry name" value="CYCLIN-DEPENDENT KINASE 20"/>
    <property type="match status" value="1"/>
</dbReference>
<dbReference type="Gene3D" id="3.30.200.20">
    <property type="entry name" value="Phosphorylase Kinase, domain 1"/>
    <property type="match status" value="1"/>
</dbReference>
<evidence type="ECO:0000256" key="8">
    <source>
        <dbReference type="ARBA" id="ARBA00047811"/>
    </source>
</evidence>
<dbReference type="InterPro" id="IPR011009">
    <property type="entry name" value="Kinase-like_dom_sf"/>
</dbReference>
<dbReference type="InterPro" id="IPR008271">
    <property type="entry name" value="Ser/Thr_kinase_AS"/>
</dbReference>
<organism evidence="13 14">
    <name type="scientific">Cymbomonas tetramitiformis</name>
    <dbReference type="NCBI Taxonomy" id="36881"/>
    <lineage>
        <taxon>Eukaryota</taxon>
        <taxon>Viridiplantae</taxon>
        <taxon>Chlorophyta</taxon>
        <taxon>Pyramimonadophyceae</taxon>
        <taxon>Pyramimonadales</taxon>
        <taxon>Pyramimonadaceae</taxon>
        <taxon>Cymbomonas</taxon>
    </lineage>
</organism>
<evidence type="ECO:0000256" key="2">
    <source>
        <dbReference type="ARBA" id="ARBA00012425"/>
    </source>
</evidence>
<dbReference type="FunFam" id="1.10.510.10:FF:000624">
    <property type="entry name" value="Mitogen-activated protein kinase"/>
    <property type="match status" value="1"/>
</dbReference>
<evidence type="ECO:0000256" key="4">
    <source>
        <dbReference type="ARBA" id="ARBA00022679"/>
    </source>
</evidence>
<comment type="catalytic activity">
    <reaction evidence="8">
        <text>L-threonyl-[protein] + ATP = O-phospho-L-threonyl-[protein] + ADP + H(+)</text>
        <dbReference type="Rhea" id="RHEA:46608"/>
        <dbReference type="Rhea" id="RHEA-COMP:11060"/>
        <dbReference type="Rhea" id="RHEA-COMP:11605"/>
        <dbReference type="ChEBI" id="CHEBI:15378"/>
        <dbReference type="ChEBI" id="CHEBI:30013"/>
        <dbReference type="ChEBI" id="CHEBI:30616"/>
        <dbReference type="ChEBI" id="CHEBI:61977"/>
        <dbReference type="ChEBI" id="CHEBI:456216"/>
        <dbReference type="EC" id="2.7.11.22"/>
    </reaction>
</comment>
<dbReference type="PANTHER" id="PTHR24056">
    <property type="entry name" value="CELL DIVISION PROTEIN KINASE"/>
    <property type="match status" value="1"/>
</dbReference>
<keyword evidence="14" id="KW-1185">Reference proteome</keyword>
<keyword evidence="7 10" id="KW-0067">ATP-binding</keyword>
<dbReference type="GO" id="GO:0005634">
    <property type="term" value="C:nucleus"/>
    <property type="evidence" value="ECO:0007669"/>
    <property type="project" value="TreeGrafter"/>
</dbReference>
<dbReference type="GO" id="GO:0005524">
    <property type="term" value="F:ATP binding"/>
    <property type="evidence" value="ECO:0007669"/>
    <property type="project" value="UniProtKB-UniRule"/>
</dbReference>
<gene>
    <name evidence="13" type="ORF">CYMTET_48507</name>
</gene>
<dbReference type="PROSITE" id="PS00108">
    <property type="entry name" value="PROTEIN_KINASE_ST"/>
    <property type="match status" value="1"/>
</dbReference>
<dbReference type="EC" id="2.7.11.22" evidence="2"/>
<keyword evidence="3 11" id="KW-0723">Serine/threonine-protein kinase</keyword>
<dbReference type="Proteomes" id="UP001190700">
    <property type="component" value="Unassembled WGS sequence"/>
</dbReference>
<proteinExistence type="inferred from homology"/>
<evidence type="ECO:0000256" key="6">
    <source>
        <dbReference type="ARBA" id="ARBA00022777"/>
    </source>
</evidence>
<dbReference type="InterPro" id="IPR017441">
    <property type="entry name" value="Protein_kinase_ATP_BS"/>
</dbReference>
<dbReference type="InterPro" id="IPR050108">
    <property type="entry name" value="CDK"/>
</dbReference>
<dbReference type="Gene3D" id="1.10.510.10">
    <property type="entry name" value="Transferase(Phosphotransferase) domain 1"/>
    <property type="match status" value="1"/>
</dbReference>
<evidence type="ECO:0000256" key="3">
    <source>
        <dbReference type="ARBA" id="ARBA00022527"/>
    </source>
</evidence>
<comment type="similarity">
    <text evidence="1">Belongs to the protein kinase superfamily. CMGC Ser/Thr protein kinase family. CDC2/CDKX subfamily.</text>
</comment>
<dbReference type="SUPFAM" id="SSF56112">
    <property type="entry name" value="Protein kinase-like (PK-like)"/>
    <property type="match status" value="1"/>
</dbReference>
<accession>A0AAE0BS55</accession>
<keyword evidence="6" id="KW-0418">Kinase</keyword>
<dbReference type="PROSITE" id="PS50011">
    <property type="entry name" value="PROTEIN_KINASE_DOM"/>
    <property type="match status" value="1"/>
</dbReference>
<protein>
    <recommendedName>
        <fullName evidence="2">cyclin-dependent kinase</fullName>
        <ecNumber evidence="2">2.7.11.22</ecNumber>
    </recommendedName>
</protein>
<evidence type="ECO:0000256" key="1">
    <source>
        <dbReference type="ARBA" id="ARBA00006485"/>
    </source>
</evidence>
<dbReference type="PROSITE" id="PS00107">
    <property type="entry name" value="PROTEIN_KINASE_ATP"/>
    <property type="match status" value="1"/>
</dbReference>
<feature type="domain" description="Protein kinase" evidence="12">
    <location>
        <begin position="16"/>
        <end position="296"/>
    </location>
</feature>
<keyword evidence="4" id="KW-0808">Transferase</keyword>
<sequence>MLSVSFHDSDDPSRRYQILERVGAGSFGEVLRAVNTTNGQLVALKKVLLRKPDKGLPDNVLREIKLLQIVDHPNVVKLQEVFPQGASLMLAFEYCNTDLAQILRHYPHAMEHHVAKGILQQMLRGLAACHAERVLHRDLKPSNVLVEKGGVVKLADFGLARRDDKAGPYTHTVATRWYRAPELLYGARVYGTGVDMWAVGCIFAELLGKGPLIPGEHDIDQLYCVINLLGTPTEAKWPGMKDLPDYHKITFPEMTGTPLQEARHNVVSLARVCLQKCRRRTFLGRCIYTRGTRESS</sequence>
<keyword evidence="5 10" id="KW-0547">Nucleotide-binding</keyword>
<name>A0AAE0BS55_9CHLO</name>
<dbReference type="InterPro" id="IPR000719">
    <property type="entry name" value="Prot_kinase_dom"/>
</dbReference>
<dbReference type="AlphaFoldDB" id="A0AAE0BS55"/>
<feature type="binding site" evidence="10">
    <location>
        <position position="45"/>
    </location>
    <ligand>
        <name>ATP</name>
        <dbReference type="ChEBI" id="CHEBI:30616"/>
    </ligand>
</feature>
<dbReference type="FunFam" id="3.30.200.20:FF:000579">
    <property type="entry name" value="cyclin-dependent kinase 20"/>
    <property type="match status" value="1"/>
</dbReference>
<dbReference type="GO" id="GO:0004693">
    <property type="term" value="F:cyclin-dependent protein serine/threonine kinase activity"/>
    <property type="evidence" value="ECO:0007669"/>
    <property type="project" value="UniProtKB-EC"/>
</dbReference>
<dbReference type="Pfam" id="PF00069">
    <property type="entry name" value="Pkinase"/>
    <property type="match status" value="1"/>
</dbReference>
<evidence type="ECO:0000259" key="12">
    <source>
        <dbReference type="PROSITE" id="PS50011"/>
    </source>
</evidence>
<reference evidence="13 14" key="1">
    <citation type="journal article" date="2015" name="Genome Biol. Evol.">
        <title>Comparative Genomics of a Bacterivorous Green Alga Reveals Evolutionary Causalities and Consequences of Phago-Mixotrophic Mode of Nutrition.</title>
        <authorList>
            <person name="Burns J.A."/>
            <person name="Paasch A."/>
            <person name="Narechania A."/>
            <person name="Kim E."/>
        </authorList>
    </citation>
    <scope>NUCLEOTIDE SEQUENCE [LARGE SCALE GENOMIC DNA]</scope>
    <source>
        <strain evidence="13 14">PLY_AMNH</strain>
    </source>
</reference>
<dbReference type="EMBL" id="LGRX02033318">
    <property type="protein sequence ID" value="KAK3241756.1"/>
    <property type="molecule type" value="Genomic_DNA"/>
</dbReference>
<comment type="caution">
    <text evidence="13">The sequence shown here is derived from an EMBL/GenBank/DDBJ whole genome shotgun (WGS) entry which is preliminary data.</text>
</comment>
<evidence type="ECO:0000256" key="10">
    <source>
        <dbReference type="PROSITE-ProRule" id="PRU10141"/>
    </source>
</evidence>
<evidence type="ECO:0000313" key="13">
    <source>
        <dbReference type="EMBL" id="KAK3241756.1"/>
    </source>
</evidence>
<evidence type="ECO:0000256" key="7">
    <source>
        <dbReference type="ARBA" id="ARBA00022840"/>
    </source>
</evidence>
<dbReference type="SMART" id="SM00220">
    <property type="entry name" value="S_TKc"/>
    <property type="match status" value="1"/>
</dbReference>